<dbReference type="InterPro" id="IPR001451">
    <property type="entry name" value="Hexapep"/>
</dbReference>
<dbReference type="PANTHER" id="PTHR43300:SF7">
    <property type="entry name" value="UDP-N-ACETYLBACILLOSAMINE N-ACETYLTRANSFERASE"/>
    <property type="match status" value="1"/>
</dbReference>
<evidence type="ECO:0000256" key="3">
    <source>
        <dbReference type="ARBA" id="ARBA00022737"/>
    </source>
</evidence>
<keyword evidence="4" id="KW-0012">Acyltransferase</keyword>
<feature type="site" description="Increases basicity of active site His" evidence="5">
    <location>
        <position position="133"/>
    </location>
</feature>
<dbReference type="RefSeq" id="WP_169223028.1">
    <property type="nucleotide sequence ID" value="NZ_JABBGC010000001.1"/>
</dbReference>
<keyword evidence="3" id="KW-0677">Repeat</keyword>
<protein>
    <recommendedName>
        <fullName evidence="8">Acetyltransferase</fullName>
    </recommendedName>
</protein>
<dbReference type="AlphaFoldDB" id="A0A848GGI1"/>
<sequence length="205" mass="21579">MDIILVGAFSEMIELADLCGSDITGIIDVREAPGYPLTYLGKDDDARAIFGEYGDKADIILSPDIPIVREKLFAFYKNIGFRIGSLLSPHARISKSANLDVEGLMVQSGVNLSANTVIGRGVRLNVNANVMHDCVVGAFTTIAPNAVLLGKVTLGSRVYVGANTTILPGITVGDDVIIGAGAVVTKNIEKGDVVAGVPARVIRKQ</sequence>
<evidence type="ECO:0000256" key="2">
    <source>
        <dbReference type="ARBA" id="ARBA00022679"/>
    </source>
</evidence>
<evidence type="ECO:0000313" key="7">
    <source>
        <dbReference type="Proteomes" id="UP000583266"/>
    </source>
</evidence>
<evidence type="ECO:0000313" key="6">
    <source>
        <dbReference type="EMBL" id="NML35840.1"/>
    </source>
</evidence>
<evidence type="ECO:0000256" key="5">
    <source>
        <dbReference type="PIRSR" id="PIRSR620019-1"/>
    </source>
</evidence>
<dbReference type="SUPFAM" id="SSF51161">
    <property type="entry name" value="Trimeric LpxA-like enzymes"/>
    <property type="match status" value="1"/>
</dbReference>
<gene>
    <name evidence="6" type="ORF">HHL17_01405</name>
</gene>
<dbReference type="InterPro" id="IPR011004">
    <property type="entry name" value="Trimer_LpxA-like_sf"/>
</dbReference>
<dbReference type="Gene3D" id="2.160.10.10">
    <property type="entry name" value="Hexapeptide repeat proteins"/>
    <property type="match status" value="1"/>
</dbReference>
<evidence type="ECO:0008006" key="8">
    <source>
        <dbReference type="Google" id="ProtNLM"/>
    </source>
</evidence>
<dbReference type="CDD" id="cd03360">
    <property type="entry name" value="LbH_AT_putative"/>
    <property type="match status" value="1"/>
</dbReference>
<name>A0A848GGI1_9BACT</name>
<dbReference type="InterPro" id="IPR018357">
    <property type="entry name" value="Hexapep_transf_CS"/>
</dbReference>
<dbReference type="InterPro" id="IPR050179">
    <property type="entry name" value="Trans_hexapeptide_repeat"/>
</dbReference>
<accession>A0A848GGI1</accession>
<comment type="similarity">
    <text evidence="1">Belongs to the transferase hexapeptide repeat family.</text>
</comment>
<dbReference type="InterPro" id="IPR020019">
    <property type="entry name" value="AcTrfase_PglD-like"/>
</dbReference>
<keyword evidence="7" id="KW-1185">Reference proteome</keyword>
<organism evidence="6 7">
    <name type="scientific">Chitinophaga fulva</name>
    <dbReference type="NCBI Taxonomy" id="2728842"/>
    <lineage>
        <taxon>Bacteria</taxon>
        <taxon>Pseudomonadati</taxon>
        <taxon>Bacteroidota</taxon>
        <taxon>Chitinophagia</taxon>
        <taxon>Chitinophagales</taxon>
        <taxon>Chitinophagaceae</taxon>
        <taxon>Chitinophaga</taxon>
    </lineage>
</organism>
<keyword evidence="2" id="KW-0808">Transferase</keyword>
<dbReference type="GO" id="GO:0016746">
    <property type="term" value="F:acyltransferase activity"/>
    <property type="evidence" value="ECO:0007669"/>
    <property type="project" value="UniProtKB-KW"/>
</dbReference>
<proteinExistence type="inferred from homology"/>
<dbReference type="Pfam" id="PF00132">
    <property type="entry name" value="Hexapep"/>
    <property type="match status" value="2"/>
</dbReference>
<comment type="caution">
    <text evidence="6">The sequence shown here is derived from an EMBL/GenBank/DDBJ whole genome shotgun (WGS) entry which is preliminary data.</text>
</comment>
<evidence type="ECO:0000256" key="1">
    <source>
        <dbReference type="ARBA" id="ARBA00007274"/>
    </source>
</evidence>
<dbReference type="Proteomes" id="UP000583266">
    <property type="component" value="Unassembled WGS sequence"/>
</dbReference>
<dbReference type="PROSITE" id="PS00101">
    <property type="entry name" value="HEXAPEP_TRANSFERASES"/>
    <property type="match status" value="1"/>
</dbReference>
<reference evidence="6 7" key="1">
    <citation type="submission" date="2020-04" db="EMBL/GenBank/DDBJ databases">
        <title>Chitinophaga sp. G-6-1-13 sp. nov., isolated from soil.</title>
        <authorList>
            <person name="Dahal R.H."/>
            <person name="Chaudhary D.K."/>
        </authorList>
    </citation>
    <scope>NUCLEOTIDE SEQUENCE [LARGE SCALE GENOMIC DNA]</scope>
    <source>
        <strain evidence="6 7">G-6-1-13</strain>
    </source>
</reference>
<evidence type="ECO:0000256" key="4">
    <source>
        <dbReference type="ARBA" id="ARBA00023315"/>
    </source>
</evidence>
<feature type="active site" description="Proton acceptor" evidence="5">
    <location>
        <position position="132"/>
    </location>
</feature>
<dbReference type="EMBL" id="JABBGC010000001">
    <property type="protein sequence ID" value="NML35840.1"/>
    <property type="molecule type" value="Genomic_DNA"/>
</dbReference>
<dbReference type="PANTHER" id="PTHR43300">
    <property type="entry name" value="ACETYLTRANSFERASE"/>
    <property type="match status" value="1"/>
</dbReference>